<dbReference type="EMBL" id="JACBKZ010000004">
    <property type="protein sequence ID" value="KAF5951652.1"/>
    <property type="molecule type" value="Genomic_DNA"/>
</dbReference>
<dbReference type="InterPro" id="IPR001245">
    <property type="entry name" value="Ser-Thr/Tyr_kinase_cat_dom"/>
</dbReference>
<feature type="domain" description="Protein kinase" evidence="14">
    <location>
        <begin position="520"/>
        <end position="814"/>
    </location>
</feature>
<dbReference type="FunFam" id="3.30.200.20:FF:000433">
    <property type="entry name" value="Predicted protein"/>
    <property type="match status" value="1"/>
</dbReference>
<organism evidence="15 16">
    <name type="scientific">Camellia sinensis</name>
    <name type="common">Tea plant</name>
    <name type="synonym">Thea sinensis</name>
    <dbReference type="NCBI Taxonomy" id="4442"/>
    <lineage>
        <taxon>Eukaryota</taxon>
        <taxon>Viridiplantae</taxon>
        <taxon>Streptophyta</taxon>
        <taxon>Embryophyta</taxon>
        <taxon>Tracheophyta</taxon>
        <taxon>Spermatophyta</taxon>
        <taxon>Magnoliopsida</taxon>
        <taxon>eudicotyledons</taxon>
        <taxon>Gunneridae</taxon>
        <taxon>Pentapetalae</taxon>
        <taxon>asterids</taxon>
        <taxon>Ericales</taxon>
        <taxon>Theaceae</taxon>
        <taxon>Camellia</taxon>
    </lineage>
</organism>
<dbReference type="GO" id="GO:0005524">
    <property type="term" value="F:ATP binding"/>
    <property type="evidence" value="ECO:0007669"/>
    <property type="project" value="InterPro"/>
</dbReference>
<reference evidence="16" key="1">
    <citation type="journal article" date="2020" name="Nat. Commun.">
        <title>Genome assembly of wild tea tree DASZ reveals pedigree and selection history of tea varieties.</title>
        <authorList>
            <person name="Zhang W."/>
            <person name="Zhang Y."/>
            <person name="Qiu H."/>
            <person name="Guo Y."/>
            <person name="Wan H."/>
            <person name="Zhang X."/>
            <person name="Scossa F."/>
            <person name="Alseekh S."/>
            <person name="Zhang Q."/>
            <person name="Wang P."/>
            <person name="Xu L."/>
            <person name="Schmidt M.H."/>
            <person name="Jia X."/>
            <person name="Li D."/>
            <person name="Zhu A."/>
            <person name="Guo F."/>
            <person name="Chen W."/>
            <person name="Ni D."/>
            <person name="Usadel B."/>
            <person name="Fernie A.R."/>
            <person name="Wen W."/>
        </authorList>
    </citation>
    <scope>NUCLEOTIDE SEQUENCE [LARGE SCALE GENOMIC DNA]</scope>
    <source>
        <strain evidence="16">cv. G240</strain>
    </source>
</reference>
<dbReference type="Pfam" id="PF23598">
    <property type="entry name" value="LRR_14"/>
    <property type="match status" value="1"/>
</dbReference>
<protein>
    <recommendedName>
        <fullName evidence="14">Protein kinase domain-containing protein</fullName>
    </recommendedName>
</protein>
<evidence type="ECO:0000256" key="12">
    <source>
        <dbReference type="SAM" id="Phobius"/>
    </source>
</evidence>
<dbReference type="SUPFAM" id="SSF52058">
    <property type="entry name" value="L domain-like"/>
    <property type="match status" value="1"/>
</dbReference>
<keyword evidence="3" id="KW-0433">Leucine-rich repeat</keyword>
<keyword evidence="16" id="KW-1185">Reference proteome</keyword>
<keyword evidence="10" id="KW-0325">Glycoprotein</keyword>
<reference evidence="15 16" key="2">
    <citation type="submission" date="2020-07" db="EMBL/GenBank/DDBJ databases">
        <title>Genome assembly of wild tea tree DASZ reveals pedigree and selection history of tea varieties.</title>
        <authorList>
            <person name="Zhang W."/>
        </authorList>
    </citation>
    <scope>NUCLEOTIDE SEQUENCE [LARGE SCALE GENOMIC DNA]</scope>
    <source>
        <strain evidence="16">cv. G240</strain>
        <tissue evidence="15">Leaf</tissue>
    </source>
</reference>
<dbReference type="InterPro" id="IPR000719">
    <property type="entry name" value="Prot_kinase_dom"/>
</dbReference>
<comment type="subcellular location">
    <subcellularLocation>
        <location evidence="1">Cell membrane</location>
        <topology evidence="1">Single-pass membrane protein</topology>
    </subcellularLocation>
    <subcellularLocation>
        <location evidence="2">Membrane</location>
        <topology evidence="2">Single-pass type I membrane protein</topology>
    </subcellularLocation>
</comment>
<feature type="transmembrane region" description="Helical" evidence="12">
    <location>
        <begin position="443"/>
        <end position="469"/>
    </location>
</feature>
<dbReference type="Gene3D" id="3.80.10.10">
    <property type="entry name" value="Ribonuclease Inhibitor"/>
    <property type="match status" value="3"/>
</dbReference>
<keyword evidence="8 12" id="KW-0472">Membrane</keyword>
<accession>A0A7J7HFF1</accession>
<dbReference type="Pfam" id="PF08263">
    <property type="entry name" value="LRRNT_2"/>
    <property type="match status" value="1"/>
</dbReference>
<feature type="region of interest" description="Disordered" evidence="11">
    <location>
        <begin position="860"/>
        <end position="913"/>
    </location>
</feature>
<evidence type="ECO:0000256" key="2">
    <source>
        <dbReference type="ARBA" id="ARBA00004479"/>
    </source>
</evidence>
<keyword evidence="9" id="KW-0675">Receptor</keyword>
<dbReference type="InterPro" id="IPR032675">
    <property type="entry name" value="LRR_dom_sf"/>
</dbReference>
<feature type="compositionally biased region" description="Low complexity" evidence="11">
    <location>
        <begin position="869"/>
        <end position="878"/>
    </location>
</feature>
<evidence type="ECO:0000256" key="8">
    <source>
        <dbReference type="ARBA" id="ARBA00023136"/>
    </source>
</evidence>
<dbReference type="InterPro" id="IPR003591">
    <property type="entry name" value="Leu-rich_rpt_typical-subtyp"/>
</dbReference>
<dbReference type="FunFam" id="3.80.10.10:FF:000383">
    <property type="entry name" value="Leucine-rich repeat receptor protein kinase EMS1"/>
    <property type="match status" value="1"/>
</dbReference>
<dbReference type="GO" id="GO:0005886">
    <property type="term" value="C:plasma membrane"/>
    <property type="evidence" value="ECO:0007669"/>
    <property type="project" value="UniProtKB-SubCell"/>
</dbReference>
<dbReference type="PANTHER" id="PTHR27000:SF775">
    <property type="entry name" value="PLANT INTRACELLULAR RAS-GROUP-RELATED LRR PROTEIN 3"/>
    <property type="match status" value="1"/>
</dbReference>
<feature type="signal peptide" evidence="13">
    <location>
        <begin position="1"/>
        <end position="23"/>
    </location>
</feature>
<keyword evidence="5 13" id="KW-0732">Signal</keyword>
<dbReference type="FunFam" id="1.10.510.10:FF:000448">
    <property type="entry name" value="Putative LRR receptor-like serine/threonine-protein kinase"/>
    <property type="match status" value="1"/>
</dbReference>
<dbReference type="Proteomes" id="UP000593564">
    <property type="component" value="Unassembled WGS sequence"/>
</dbReference>
<evidence type="ECO:0000256" key="6">
    <source>
        <dbReference type="ARBA" id="ARBA00022737"/>
    </source>
</evidence>
<dbReference type="Gene3D" id="1.10.510.10">
    <property type="entry name" value="Transferase(Phosphotransferase) domain 1"/>
    <property type="match status" value="1"/>
</dbReference>
<dbReference type="GO" id="GO:0004674">
    <property type="term" value="F:protein serine/threonine kinase activity"/>
    <property type="evidence" value="ECO:0007669"/>
    <property type="project" value="UniProtKB-EC"/>
</dbReference>
<dbReference type="PANTHER" id="PTHR27000">
    <property type="entry name" value="LEUCINE-RICH REPEAT RECEPTOR-LIKE PROTEIN KINASE FAMILY PROTEIN-RELATED"/>
    <property type="match status" value="1"/>
</dbReference>
<evidence type="ECO:0000256" key="5">
    <source>
        <dbReference type="ARBA" id="ARBA00022729"/>
    </source>
</evidence>
<dbReference type="SMART" id="SM00369">
    <property type="entry name" value="LRR_TYP"/>
    <property type="match status" value="6"/>
</dbReference>
<dbReference type="Pfam" id="PF07714">
    <property type="entry name" value="PK_Tyr_Ser-Thr"/>
    <property type="match status" value="1"/>
</dbReference>
<dbReference type="SUPFAM" id="SSF56112">
    <property type="entry name" value="Protein kinase-like (PK-like)"/>
    <property type="match status" value="1"/>
</dbReference>
<evidence type="ECO:0000256" key="1">
    <source>
        <dbReference type="ARBA" id="ARBA00004162"/>
    </source>
</evidence>
<dbReference type="InterPro" id="IPR055414">
    <property type="entry name" value="LRR_R13L4/SHOC2-like"/>
</dbReference>
<evidence type="ECO:0000256" key="11">
    <source>
        <dbReference type="SAM" id="MobiDB-lite"/>
    </source>
</evidence>
<name>A0A7J7HFF1_CAMSI</name>
<dbReference type="InterPro" id="IPR013210">
    <property type="entry name" value="LRR_N_plant-typ"/>
</dbReference>
<evidence type="ECO:0000256" key="4">
    <source>
        <dbReference type="ARBA" id="ARBA00022692"/>
    </source>
</evidence>
<evidence type="ECO:0000259" key="14">
    <source>
        <dbReference type="PROSITE" id="PS50011"/>
    </source>
</evidence>
<dbReference type="InterPro" id="IPR011009">
    <property type="entry name" value="Kinase-like_dom_sf"/>
</dbReference>
<dbReference type="PROSITE" id="PS50011">
    <property type="entry name" value="PROTEIN_KINASE_DOM"/>
    <property type="match status" value="1"/>
</dbReference>
<evidence type="ECO:0000256" key="3">
    <source>
        <dbReference type="ARBA" id="ARBA00022614"/>
    </source>
</evidence>
<sequence length="913" mass="99664">MVDRRSVLVVLGFLFVLFHSTFQQLVVPLSSRTERFALIQLRSSLGLRSKEWPKKSDPCSNWVGVQCRNGRVIGINISGFKRTRIGSQNPQFAVDYLSNFTLLMSFNASRFLLPSPIPDWFGLRLGSLQVLDLRSCSIIGAIPSSLGNLTNLTALYLSNNGLTGLIPPSLGQLSSLSVIDLSQNLLSGSIPSSFASLGNLTLLDMSSNFVSGTIPPVIGTLSKLQFLNLSNNGLSSSIPAELGDLSSLVDLDLSFNSFSGSVPVDLRGLRNLQKMVIRNNLLAGSLPGILFPALTRLQFIMLNHNNFTGNLPDILWSLPELRILDASDNNFTGALPNISANASVTPAVLDLSQNMFYGLLTSVLRRFNITNLSSNYFEGRVPDYARGNASLDGNCLQNSSNQRSAAECTSFYAQRGLTFDNFGLPNATQPSPAKPAQKSHKHWIILGGVLGGLGFIALLVIVVVLLIVCTRKRDVTNQRAIGVGPVPAAGTPPPPGLSLNFSSLGEMFTYQQILQATDNFNDVNLIKNGHSGDLFRGILEGGIPVVIKKIDLRSVKKEAYMLELDFFSKISHTRLVPLLGHCLENENENQKFLVYKYMPNGDLSNSLYRKTNSDDDSLQSLDWITRLKIAIGAAEGLSYLHHECNPPLVHRDVQASSILLDDKFEVRLGSLSEACAQEGDTHQSMITRLLRLPTVKWHLLTTSEQGTSGLPTATCAYDVYCFGKVLLELVTGKLGLSASSDSNMKEWLEATLPCISIYDKELVTNILDPSLIIDEDLLEEVWAMAIVARSCLNPKPSRRPLMRYILKALENPLKVVREEHTSSARLRTTSSRGSWNAALFGSWRHSSSDVVAMSALPASKHEGASSFKQSGTSASQGSGQNGGGDQSSSTRRQSKDIFPEPSEEQDVEKPNED</sequence>
<evidence type="ECO:0000256" key="10">
    <source>
        <dbReference type="ARBA" id="ARBA00023180"/>
    </source>
</evidence>
<evidence type="ECO:0000313" key="15">
    <source>
        <dbReference type="EMBL" id="KAF5951652.1"/>
    </source>
</evidence>
<proteinExistence type="predicted"/>
<feature type="chain" id="PRO_5029888483" description="Protein kinase domain-containing protein" evidence="13">
    <location>
        <begin position="24"/>
        <end position="913"/>
    </location>
</feature>
<dbReference type="AlphaFoldDB" id="A0A7J7HFF1"/>
<comment type="caution">
    <text evidence="15">The sequence shown here is derived from an EMBL/GenBank/DDBJ whole genome shotgun (WGS) entry which is preliminary data.</text>
</comment>
<evidence type="ECO:0000256" key="7">
    <source>
        <dbReference type="ARBA" id="ARBA00022989"/>
    </source>
</evidence>
<dbReference type="Gene3D" id="3.30.200.20">
    <property type="entry name" value="Phosphorylase Kinase, domain 1"/>
    <property type="match status" value="1"/>
</dbReference>
<dbReference type="FunFam" id="3.80.10.10:FF:000561">
    <property type="entry name" value="Probable LRR receptor-like serine/threonine-protein kinase At2g16250"/>
    <property type="match status" value="1"/>
</dbReference>
<evidence type="ECO:0000256" key="9">
    <source>
        <dbReference type="ARBA" id="ARBA00023170"/>
    </source>
</evidence>
<evidence type="ECO:0000256" key="13">
    <source>
        <dbReference type="SAM" id="SignalP"/>
    </source>
</evidence>
<keyword evidence="6" id="KW-0677">Repeat</keyword>
<evidence type="ECO:0000313" key="16">
    <source>
        <dbReference type="Proteomes" id="UP000593564"/>
    </source>
</evidence>
<keyword evidence="4 12" id="KW-0812">Transmembrane</keyword>
<keyword evidence="7 12" id="KW-1133">Transmembrane helix</keyword>
<gene>
    <name evidence="15" type="ORF">HYC85_009596</name>
</gene>